<accession>A0A081BXD5</accession>
<evidence type="ECO:0000256" key="6">
    <source>
        <dbReference type="ARBA" id="ARBA00022763"/>
    </source>
</evidence>
<comment type="catalytic activity">
    <reaction evidence="10">
        <text>a 6-O-methyl-2'-deoxyguanosine in DNA + L-cysteinyl-[protein] = S-methyl-L-cysteinyl-[protein] + a 2'-deoxyguanosine in DNA</text>
        <dbReference type="Rhea" id="RHEA:24000"/>
        <dbReference type="Rhea" id="RHEA-COMP:10131"/>
        <dbReference type="Rhea" id="RHEA-COMP:10132"/>
        <dbReference type="Rhea" id="RHEA-COMP:11367"/>
        <dbReference type="Rhea" id="RHEA-COMP:11368"/>
        <dbReference type="ChEBI" id="CHEBI:29950"/>
        <dbReference type="ChEBI" id="CHEBI:82612"/>
        <dbReference type="ChEBI" id="CHEBI:85445"/>
        <dbReference type="ChEBI" id="CHEBI:85448"/>
        <dbReference type="EC" id="2.1.1.63"/>
    </reaction>
</comment>
<evidence type="ECO:0000256" key="5">
    <source>
        <dbReference type="ARBA" id="ARBA00022679"/>
    </source>
</evidence>
<dbReference type="Gene3D" id="3.30.160.70">
    <property type="entry name" value="Methylated DNA-protein cysteine methyltransferase domain"/>
    <property type="match status" value="1"/>
</dbReference>
<dbReference type="PROSITE" id="PS01124">
    <property type="entry name" value="HTH_ARAC_FAMILY_2"/>
    <property type="match status" value="1"/>
</dbReference>
<dbReference type="InterPro" id="IPR036217">
    <property type="entry name" value="MethylDNA_cys_MeTrfase_DNAb"/>
</dbReference>
<dbReference type="EC" id="2.1.1.63" evidence="3"/>
<dbReference type="InterPro" id="IPR014048">
    <property type="entry name" value="MethylDNA_cys_MeTrfase_DNA-bd"/>
</dbReference>
<comment type="similarity">
    <text evidence="2">Belongs to the MGMT family.</text>
</comment>
<evidence type="ECO:0000256" key="4">
    <source>
        <dbReference type="ARBA" id="ARBA00022603"/>
    </source>
</evidence>
<dbReference type="PANTHER" id="PTHR10815:SF13">
    <property type="entry name" value="METHYLATED-DNA--PROTEIN-CYSTEINE METHYLTRANSFERASE"/>
    <property type="match status" value="1"/>
</dbReference>
<dbReference type="NCBIfam" id="TIGR00589">
    <property type="entry name" value="ogt"/>
    <property type="match status" value="1"/>
</dbReference>
<dbReference type="STRING" id="1499967.U27_03954"/>
<keyword evidence="13" id="KW-1185">Reference proteome</keyword>
<keyword evidence="4 12" id="KW-0489">Methyltransferase</keyword>
<dbReference type="Pfam" id="PF02870">
    <property type="entry name" value="Methyltransf_1N"/>
    <property type="match status" value="1"/>
</dbReference>
<dbReference type="EMBL" id="DF820465">
    <property type="protein sequence ID" value="GAK56990.1"/>
    <property type="molecule type" value="Genomic_DNA"/>
</dbReference>
<dbReference type="Pfam" id="PF01035">
    <property type="entry name" value="DNA_binding_1"/>
    <property type="match status" value="1"/>
</dbReference>
<evidence type="ECO:0000256" key="10">
    <source>
        <dbReference type="ARBA" id="ARBA00049348"/>
    </source>
</evidence>
<dbReference type="SUPFAM" id="SSF46689">
    <property type="entry name" value="Homeodomain-like"/>
    <property type="match status" value="1"/>
</dbReference>
<dbReference type="InterPro" id="IPR018060">
    <property type="entry name" value="HTH_AraC"/>
</dbReference>
<dbReference type="eggNOG" id="COG2207">
    <property type="taxonomic scope" value="Bacteria"/>
</dbReference>
<dbReference type="PROSITE" id="PS00374">
    <property type="entry name" value="MGMT"/>
    <property type="match status" value="1"/>
</dbReference>
<dbReference type="eggNOG" id="COG0350">
    <property type="taxonomic scope" value="Bacteria"/>
</dbReference>
<reference evidence="12" key="1">
    <citation type="journal article" date="2015" name="PeerJ">
        <title>First genomic representation of candidate bacterial phylum KSB3 points to enhanced environmental sensing as a trigger of wastewater bulking.</title>
        <authorList>
            <person name="Sekiguchi Y."/>
            <person name="Ohashi A."/>
            <person name="Parks D.H."/>
            <person name="Yamauchi T."/>
            <person name="Tyson G.W."/>
            <person name="Hugenholtz P."/>
        </authorList>
    </citation>
    <scope>NUCLEOTIDE SEQUENCE [LARGE SCALE GENOMIC DNA]</scope>
</reference>
<dbReference type="PANTHER" id="PTHR10815">
    <property type="entry name" value="METHYLATED-DNA--PROTEIN-CYSTEINE METHYLTRANSFERASE"/>
    <property type="match status" value="1"/>
</dbReference>
<dbReference type="GO" id="GO:0032259">
    <property type="term" value="P:methylation"/>
    <property type="evidence" value="ECO:0007669"/>
    <property type="project" value="UniProtKB-KW"/>
</dbReference>
<dbReference type="InterPro" id="IPR009057">
    <property type="entry name" value="Homeodomain-like_sf"/>
</dbReference>
<evidence type="ECO:0000256" key="8">
    <source>
        <dbReference type="ARBA" id="ARBA00023163"/>
    </source>
</evidence>
<dbReference type="InterPro" id="IPR001497">
    <property type="entry name" value="MethylDNA_cys_MeTrfase_AS"/>
</dbReference>
<dbReference type="HOGENOM" id="CLU_000445_52_0_0"/>
<keyword evidence="7" id="KW-0805">Transcription regulation</keyword>
<keyword evidence="6" id="KW-0227">DNA damage</keyword>
<dbReference type="Gene3D" id="1.10.10.60">
    <property type="entry name" value="Homeodomain-like"/>
    <property type="match status" value="1"/>
</dbReference>
<dbReference type="GO" id="GO:0003700">
    <property type="term" value="F:DNA-binding transcription factor activity"/>
    <property type="evidence" value="ECO:0007669"/>
    <property type="project" value="InterPro"/>
</dbReference>
<feature type="domain" description="HTH araC/xylS-type" evidence="11">
    <location>
        <begin position="17"/>
        <end position="114"/>
    </location>
</feature>
<dbReference type="GO" id="GO:0043565">
    <property type="term" value="F:sequence-specific DNA binding"/>
    <property type="evidence" value="ECO:0007669"/>
    <property type="project" value="InterPro"/>
</dbReference>
<name>A0A081BXD5_VECG1</name>
<keyword evidence="9" id="KW-0234">DNA repair</keyword>
<evidence type="ECO:0000256" key="3">
    <source>
        <dbReference type="ARBA" id="ARBA00011918"/>
    </source>
</evidence>
<sequence length="291" mass="32831">MNAYPFSQQSFDYQRIEQAIRFVESHVTAQPDLDEIADHVHVSKYHFQRLFKRWVGISPTQFLQFLTLEYTKEKLAEGRNLLDVSYDAGLSGPGRLHDLFVTFEAMTPGEYKNMGAGLQIEYGFHPTPFGECLLAVTERGICHLSFVTEERRDDAFADLQSNWTHASFQENAQKTDTLINQIFASQAANASRPFHLLVKGTNFQVNVWQALLSIPKGTMVSYQDIAAYLGKPKSTRAVANAIAINPVGYLIPCHRVITKNGQVHQYRWGSARKKAILGWEAADIMQQAMSA</sequence>
<dbReference type="InterPro" id="IPR036631">
    <property type="entry name" value="MGMT_N_sf"/>
</dbReference>
<dbReference type="GO" id="GO:0003908">
    <property type="term" value="F:methylated-DNA-[protein]-cysteine S-methyltransferase activity"/>
    <property type="evidence" value="ECO:0007669"/>
    <property type="project" value="UniProtKB-EC"/>
</dbReference>
<protein>
    <recommendedName>
        <fullName evidence="3">methylated-DNA--[protein]-cysteine S-methyltransferase</fullName>
        <ecNumber evidence="3">2.1.1.63</ecNumber>
    </recommendedName>
</protein>
<dbReference type="AlphaFoldDB" id="A0A081BXD5"/>
<dbReference type="Pfam" id="PF12833">
    <property type="entry name" value="HTH_18"/>
    <property type="match status" value="1"/>
</dbReference>
<dbReference type="SMART" id="SM00342">
    <property type="entry name" value="HTH_ARAC"/>
    <property type="match status" value="1"/>
</dbReference>
<dbReference type="FunFam" id="1.10.10.10:FF:000214">
    <property type="entry name" value="Methylated-DNA--protein-cysteine methyltransferase"/>
    <property type="match status" value="1"/>
</dbReference>
<proteinExistence type="inferred from homology"/>
<dbReference type="InterPro" id="IPR008332">
    <property type="entry name" value="MethylG_MeTrfase_N"/>
</dbReference>
<comment type="catalytic activity">
    <reaction evidence="1">
        <text>a 4-O-methyl-thymidine in DNA + L-cysteinyl-[protein] = a thymidine in DNA + S-methyl-L-cysteinyl-[protein]</text>
        <dbReference type="Rhea" id="RHEA:53428"/>
        <dbReference type="Rhea" id="RHEA-COMP:10131"/>
        <dbReference type="Rhea" id="RHEA-COMP:10132"/>
        <dbReference type="Rhea" id="RHEA-COMP:13555"/>
        <dbReference type="Rhea" id="RHEA-COMP:13556"/>
        <dbReference type="ChEBI" id="CHEBI:29950"/>
        <dbReference type="ChEBI" id="CHEBI:82612"/>
        <dbReference type="ChEBI" id="CHEBI:137386"/>
        <dbReference type="ChEBI" id="CHEBI:137387"/>
        <dbReference type="EC" id="2.1.1.63"/>
    </reaction>
</comment>
<dbReference type="CDD" id="cd06445">
    <property type="entry name" value="ATase"/>
    <property type="match status" value="1"/>
</dbReference>
<dbReference type="InterPro" id="IPR036388">
    <property type="entry name" value="WH-like_DNA-bd_sf"/>
</dbReference>
<evidence type="ECO:0000313" key="13">
    <source>
        <dbReference type="Proteomes" id="UP000030661"/>
    </source>
</evidence>
<evidence type="ECO:0000256" key="2">
    <source>
        <dbReference type="ARBA" id="ARBA00008711"/>
    </source>
</evidence>
<evidence type="ECO:0000256" key="7">
    <source>
        <dbReference type="ARBA" id="ARBA00023015"/>
    </source>
</evidence>
<dbReference type="Gene3D" id="1.10.10.10">
    <property type="entry name" value="Winged helix-like DNA-binding domain superfamily/Winged helix DNA-binding domain"/>
    <property type="match status" value="1"/>
</dbReference>
<organism evidence="12">
    <name type="scientific">Vecturithrix granuli</name>
    <dbReference type="NCBI Taxonomy" id="1499967"/>
    <lineage>
        <taxon>Bacteria</taxon>
        <taxon>Candidatus Moduliflexota</taxon>
        <taxon>Candidatus Vecturitrichia</taxon>
        <taxon>Candidatus Vecturitrichales</taxon>
        <taxon>Candidatus Vecturitrichaceae</taxon>
        <taxon>Candidatus Vecturithrix</taxon>
    </lineage>
</organism>
<dbReference type="SUPFAM" id="SSF53155">
    <property type="entry name" value="Methylated DNA-protein cysteine methyltransferase domain"/>
    <property type="match status" value="1"/>
</dbReference>
<dbReference type="SUPFAM" id="SSF46767">
    <property type="entry name" value="Methylated DNA-protein cysteine methyltransferase, C-terminal domain"/>
    <property type="match status" value="1"/>
</dbReference>
<evidence type="ECO:0000256" key="1">
    <source>
        <dbReference type="ARBA" id="ARBA00001286"/>
    </source>
</evidence>
<evidence type="ECO:0000259" key="11">
    <source>
        <dbReference type="PROSITE" id="PS01124"/>
    </source>
</evidence>
<keyword evidence="8" id="KW-0804">Transcription</keyword>
<evidence type="ECO:0000256" key="9">
    <source>
        <dbReference type="ARBA" id="ARBA00023204"/>
    </source>
</evidence>
<dbReference type="GO" id="GO:0006281">
    <property type="term" value="P:DNA repair"/>
    <property type="evidence" value="ECO:0007669"/>
    <property type="project" value="UniProtKB-KW"/>
</dbReference>
<evidence type="ECO:0000313" key="12">
    <source>
        <dbReference type="EMBL" id="GAK56990.1"/>
    </source>
</evidence>
<keyword evidence="5 12" id="KW-0808">Transferase</keyword>
<gene>
    <name evidence="12" type="ORF">U27_03954</name>
</gene>
<dbReference type="Proteomes" id="UP000030661">
    <property type="component" value="Unassembled WGS sequence"/>
</dbReference>